<accession>A0A0R1PM50</accession>
<evidence type="ECO:0000259" key="1">
    <source>
        <dbReference type="PROSITE" id="PS50887"/>
    </source>
</evidence>
<dbReference type="Gene3D" id="3.30.70.270">
    <property type="match status" value="1"/>
</dbReference>
<dbReference type="InterPro" id="IPR000160">
    <property type="entry name" value="GGDEF_dom"/>
</dbReference>
<feature type="domain" description="GGDEF" evidence="1">
    <location>
        <begin position="1"/>
        <end position="46"/>
    </location>
</feature>
<evidence type="ECO:0000313" key="2">
    <source>
        <dbReference type="EMBL" id="KRL31029.1"/>
    </source>
</evidence>
<proteinExistence type="predicted"/>
<dbReference type="Proteomes" id="UP000051908">
    <property type="component" value="Unassembled WGS sequence"/>
</dbReference>
<keyword evidence="3" id="KW-1185">Reference proteome</keyword>
<dbReference type="SUPFAM" id="SSF55073">
    <property type="entry name" value="Nucleotide cyclase"/>
    <property type="match status" value="1"/>
</dbReference>
<sequence>MNVSVSFGVSQLKPTDSGFTDLFNRVDSYLYKSKNAGRNKMTIEDITYSFDEAK</sequence>
<evidence type="ECO:0000313" key="3">
    <source>
        <dbReference type="Proteomes" id="UP000051908"/>
    </source>
</evidence>
<gene>
    <name evidence="2" type="ORF">FD33_GL002376</name>
</gene>
<reference evidence="2 3" key="1">
    <citation type="journal article" date="2015" name="Genome Announc.">
        <title>Expanding the biotechnology potential of lactobacilli through comparative genomics of 213 strains and associated genera.</title>
        <authorList>
            <person name="Sun Z."/>
            <person name="Harris H.M."/>
            <person name="McCann A."/>
            <person name="Guo C."/>
            <person name="Argimon S."/>
            <person name="Zhang W."/>
            <person name="Yang X."/>
            <person name="Jeffery I.B."/>
            <person name="Cooney J.C."/>
            <person name="Kagawa T.F."/>
            <person name="Liu W."/>
            <person name="Song Y."/>
            <person name="Salvetti E."/>
            <person name="Wrobel A."/>
            <person name="Rasinkangas P."/>
            <person name="Parkhill J."/>
            <person name="Rea M.C."/>
            <person name="O'Sullivan O."/>
            <person name="Ritari J."/>
            <person name="Douillard F.P."/>
            <person name="Paul Ross R."/>
            <person name="Yang R."/>
            <person name="Briner A.E."/>
            <person name="Felis G.E."/>
            <person name="de Vos W.M."/>
            <person name="Barrangou R."/>
            <person name="Klaenhammer T.R."/>
            <person name="Caufield P.W."/>
            <person name="Cui Y."/>
            <person name="Zhang H."/>
            <person name="O'Toole P.W."/>
        </authorList>
    </citation>
    <scope>NUCLEOTIDE SEQUENCE [LARGE SCALE GENOMIC DNA]</scope>
    <source>
        <strain evidence="2 3">DSM 13238</strain>
    </source>
</reference>
<comment type="caution">
    <text evidence="2">The sequence shown here is derived from an EMBL/GenBank/DDBJ whole genome shotgun (WGS) entry which is preliminary data.</text>
</comment>
<dbReference type="EMBL" id="AZES01000069">
    <property type="protein sequence ID" value="KRL31029.1"/>
    <property type="molecule type" value="Genomic_DNA"/>
</dbReference>
<dbReference type="InterPro" id="IPR043128">
    <property type="entry name" value="Rev_trsase/Diguanyl_cyclase"/>
</dbReference>
<dbReference type="AlphaFoldDB" id="A0A0R1PM50"/>
<name>A0A0R1PM50_9LACO</name>
<organism evidence="2 3">
    <name type="scientific">Companilactobacillus paralimentarius DSM 13238 = JCM 10415</name>
    <dbReference type="NCBI Taxonomy" id="1122151"/>
    <lineage>
        <taxon>Bacteria</taxon>
        <taxon>Bacillati</taxon>
        <taxon>Bacillota</taxon>
        <taxon>Bacilli</taxon>
        <taxon>Lactobacillales</taxon>
        <taxon>Lactobacillaceae</taxon>
        <taxon>Companilactobacillus</taxon>
    </lineage>
</organism>
<dbReference type="PROSITE" id="PS50887">
    <property type="entry name" value="GGDEF"/>
    <property type="match status" value="1"/>
</dbReference>
<dbReference type="InterPro" id="IPR029787">
    <property type="entry name" value="Nucleotide_cyclase"/>
</dbReference>
<dbReference type="PATRIC" id="fig|1122151.5.peg.2455"/>
<protein>
    <recommendedName>
        <fullName evidence="1">GGDEF domain-containing protein</fullName>
    </recommendedName>
</protein>